<dbReference type="InterPro" id="IPR013087">
    <property type="entry name" value="Znf_C2H2_type"/>
</dbReference>
<gene>
    <name evidence="13" type="ORF">UPYG_G00044080</name>
</gene>
<comment type="caution">
    <text evidence="13">The sequence shown here is derived from an EMBL/GenBank/DDBJ whole genome shotgun (WGS) entry which is preliminary data.</text>
</comment>
<evidence type="ECO:0000256" key="9">
    <source>
        <dbReference type="ARBA" id="ARBA00023242"/>
    </source>
</evidence>
<dbReference type="PROSITE" id="PS50157">
    <property type="entry name" value="ZINC_FINGER_C2H2_2"/>
    <property type="match status" value="7"/>
</dbReference>
<feature type="domain" description="C2H2-type" evidence="12">
    <location>
        <begin position="876"/>
        <end position="903"/>
    </location>
</feature>
<evidence type="ECO:0000256" key="1">
    <source>
        <dbReference type="ARBA" id="ARBA00004123"/>
    </source>
</evidence>
<dbReference type="PANTHER" id="PTHR24390">
    <property type="entry name" value="ZINC FINGER PROTEIN"/>
    <property type="match status" value="1"/>
</dbReference>
<feature type="region of interest" description="Disordered" evidence="11">
    <location>
        <begin position="823"/>
        <end position="845"/>
    </location>
</feature>
<keyword evidence="7" id="KW-0238">DNA-binding</keyword>
<evidence type="ECO:0000256" key="3">
    <source>
        <dbReference type="ARBA" id="ARBA00022737"/>
    </source>
</evidence>
<keyword evidence="5" id="KW-0862">Zinc</keyword>
<dbReference type="InterPro" id="IPR036236">
    <property type="entry name" value="Znf_C2H2_sf"/>
</dbReference>
<dbReference type="SMART" id="SM00355">
    <property type="entry name" value="ZnF_C2H2"/>
    <property type="match status" value="7"/>
</dbReference>
<feature type="region of interest" description="Disordered" evidence="11">
    <location>
        <begin position="460"/>
        <end position="518"/>
    </location>
</feature>
<evidence type="ECO:0000259" key="12">
    <source>
        <dbReference type="PROSITE" id="PS50157"/>
    </source>
</evidence>
<dbReference type="EMBL" id="JAGEUA010000001">
    <property type="protein sequence ID" value="KAL1023651.1"/>
    <property type="molecule type" value="Genomic_DNA"/>
</dbReference>
<comment type="subcellular location">
    <subcellularLocation>
        <location evidence="1">Nucleus</location>
    </subcellularLocation>
</comment>
<keyword evidence="9" id="KW-0539">Nucleus</keyword>
<dbReference type="GO" id="GO:0008270">
    <property type="term" value="F:zinc ion binding"/>
    <property type="evidence" value="ECO:0007669"/>
    <property type="project" value="UniProtKB-KW"/>
</dbReference>
<accession>A0ABD0XQM5</accession>
<dbReference type="PROSITE" id="PS00028">
    <property type="entry name" value="ZINC_FINGER_C2H2_1"/>
    <property type="match status" value="7"/>
</dbReference>
<dbReference type="Proteomes" id="UP001557470">
    <property type="component" value="Unassembled WGS sequence"/>
</dbReference>
<feature type="compositionally biased region" description="Low complexity" evidence="11">
    <location>
        <begin position="730"/>
        <end position="740"/>
    </location>
</feature>
<feature type="domain" description="C2H2-type" evidence="12">
    <location>
        <begin position="848"/>
        <end position="875"/>
    </location>
</feature>
<keyword evidence="6" id="KW-0805">Transcription regulation</keyword>
<dbReference type="FunFam" id="3.30.160.60:FF:002343">
    <property type="entry name" value="Zinc finger protein 33A"/>
    <property type="match status" value="1"/>
</dbReference>
<feature type="region of interest" description="Disordered" evidence="11">
    <location>
        <begin position="368"/>
        <end position="387"/>
    </location>
</feature>
<feature type="region of interest" description="Disordered" evidence="11">
    <location>
        <begin position="714"/>
        <end position="776"/>
    </location>
</feature>
<evidence type="ECO:0000256" key="7">
    <source>
        <dbReference type="ARBA" id="ARBA00023125"/>
    </source>
</evidence>
<reference evidence="13 14" key="1">
    <citation type="submission" date="2024-06" db="EMBL/GenBank/DDBJ databases">
        <authorList>
            <person name="Pan Q."/>
            <person name="Wen M."/>
            <person name="Jouanno E."/>
            <person name="Zahm M."/>
            <person name="Klopp C."/>
            <person name="Cabau C."/>
            <person name="Louis A."/>
            <person name="Berthelot C."/>
            <person name="Parey E."/>
            <person name="Roest Crollius H."/>
            <person name="Montfort J."/>
            <person name="Robinson-Rechavi M."/>
            <person name="Bouchez O."/>
            <person name="Lampietro C."/>
            <person name="Lopez Roques C."/>
            <person name="Donnadieu C."/>
            <person name="Postlethwait J."/>
            <person name="Bobe J."/>
            <person name="Verreycken H."/>
            <person name="Guiguen Y."/>
        </authorList>
    </citation>
    <scope>NUCLEOTIDE SEQUENCE [LARGE SCALE GENOMIC DNA]</scope>
    <source>
        <strain evidence="13">Up_M1</strain>
        <tissue evidence="13">Testis</tissue>
    </source>
</reference>
<feature type="region of interest" description="Disordered" evidence="11">
    <location>
        <begin position="531"/>
        <end position="697"/>
    </location>
</feature>
<evidence type="ECO:0000256" key="11">
    <source>
        <dbReference type="SAM" id="MobiDB-lite"/>
    </source>
</evidence>
<feature type="compositionally biased region" description="Acidic residues" evidence="11">
    <location>
        <begin position="460"/>
        <end position="500"/>
    </location>
</feature>
<feature type="compositionally biased region" description="Low complexity" evidence="11">
    <location>
        <begin position="368"/>
        <end position="386"/>
    </location>
</feature>
<dbReference type="FunFam" id="3.30.160.60:FF:000690">
    <property type="entry name" value="Zinc finger protein 354C"/>
    <property type="match status" value="1"/>
</dbReference>
<keyword evidence="3" id="KW-0677">Repeat</keyword>
<evidence type="ECO:0000313" key="14">
    <source>
        <dbReference type="Proteomes" id="UP001557470"/>
    </source>
</evidence>
<feature type="domain" description="C2H2-type" evidence="12">
    <location>
        <begin position="904"/>
        <end position="932"/>
    </location>
</feature>
<keyword evidence="2" id="KW-0479">Metal-binding</keyword>
<feature type="compositionally biased region" description="Polar residues" evidence="11">
    <location>
        <begin position="67"/>
        <end position="85"/>
    </location>
</feature>
<feature type="compositionally biased region" description="Pro residues" evidence="11">
    <location>
        <begin position="314"/>
        <end position="326"/>
    </location>
</feature>
<feature type="compositionally biased region" description="Polar residues" evidence="11">
    <location>
        <begin position="251"/>
        <end position="280"/>
    </location>
</feature>
<feature type="domain" description="C2H2-type" evidence="12">
    <location>
        <begin position="961"/>
        <end position="988"/>
    </location>
</feature>
<dbReference type="GO" id="GO:0005634">
    <property type="term" value="C:nucleus"/>
    <property type="evidence" value="ECO:0007669"/>
    <property type="project" value="UniProtKB-SubCell"/>
</dbReference>
<dbReference type="Pfam" id="PF00096">
    <property type="entry name" value="zf-C2H2"/>
    <property type="match status" value="5"/>
</dbReference>
<feature type="region of interest" description="Disordered" evidence="11">
    <location>
        <begin position="247"/>
        <end position="351"/>
    </location>
</feature>
<evidence type="ECO:0000256" key="5">
    <source>
        <dbReference type="ARBA" id="ARBA00022833"/>
    </source>
</evidence>
<dbReference type="FunFam" id="3.30.160.60:FF:000322">
    <property type="entry name" value="GDNF-inducible zinc finger protein 1"/>
    <property type="match status" value="1"/>
</dbReference>
<feature type="region of interest" description="Disordered" evidence="11">
    <location>
        <begin position="63"/>
        <end position="85"/>
    </location>
</feature>
<dbReference type="PANTHER" id="PTHR24390:SF159">
    <property type="entry name" value="GROWTH FACTOR INDEPENDENT 1 TRANSCRIPTIONAL REPRESSOR"/>
    <property type="match status" value="1"/>
</dbReference>
<organism evidence="13 14">
    <name type="scientific">Umbra pygmaea</name>
    <name type="common">Eastern mudminnow</name>
    <dbReference type="NCBI Taxonomy" id="75934"/>
    <lineage>
        <taxon>Eukaryota</taxon>
        <taxon>Metazoa</taxon>
        <taxon>Chordata</taxon>
        <taxon>Craniata</taxon>
        <taxon>Vertebrata</taxon>
        <taxon>Euteleostomi</taxon>
        <taxon>Actinopterygii</taxon>
        <taxon>Neopterygii</taxon>
        <taxon>Teleostei</taxon>
        <taxon>Protacanthopterygii</taxon>
        <taxon>Esociformes</taxon>
        <taxon>Umbridae</taxon>
        <taxon>Umbra</taxon>
    </lineage>
</organism>
<keyword evidence="8" id="KW-0804">Transcription</keyword>
<feature type="region of interest" description="Disordered" evidence="11">
    <location>
        <begin position="204"/>
        <end position="232"/>
    </location>
</feature>
<feature type="domain" description="C2H2-type" evidence="12">
    <location>
        <begin position="933"/>
        <end position="960"/>
    </location>
</feature>
<dbReference type="AlphaFoldDB" id="A0ABD0XQM5"/>
<evidence type="ECO:0000256" key="4">
    <source>
        <dbReference type="ARBA" id="ARBA00022771"/>
    </source>
</evidence>
<sequence length="1043" mass="114241">MAADDMSKEGFQTQFASVMESVLKTAVTETTKLFETTIEELRAEISRIKEENDDLKSRLHSLEHENTSTCESESQTAEPVPSPRTTRNIGVQCVLTAQALSQGMEQGQGLADGSNQMAFILIKQEVDWEADYSDDYSPGYILLKQETGEPTALTRRQPPRELPSRVLFPPGAAKALIDRYNQSKPPGTQASSVAAAASLWVDEDNPGASRPLSTCQPRVVTPGGPDQVPGAGEQSLVMPAARSQELGLTVPSPQSPATDQSTSKTTVLSKPTVETATTVPSAVKVQSPASSSFGLSPALSGLRSFPLQDRHTTPVPPRPPRPPRPSPAQSHTDMPSAALPIFPTQPISPTPLTQLATVSEMLGVATAMPTPSAQSTPPSTAPAGSAEMRLSSATDYVQCPTPVPPPDSVKVPEKTSSDSALLQLSEPVQTPLLAKSHISKTQFLAQLSVAPLVCTALMVEEGEEREEEEREEEEREEEEREEEEREEEEREEEEREEEERGEDKLEKEECESFAPLLTATTSSVVTRSVATEMSRADEKVFKGCPSQESRRREAILSGLRLRLRSRGSLPSPVVAKKPRLGKTPPLDHDYSEVMQNGGEKSSGSHTGGHNEDDDVEDPAHDATAEDDSSRPGSSNHVISEDEGAANSDATRESPISVGGGVSKSRKRIMTWVQAQRGLALAQAKRSRSKVTEASQRGLRSELRGLVTQAQFLASTPQHRHEDSISPHAASTSSPRRTSPRQLTGASVNSTPATPPGPQPHPVKDSSSTPRRGRARSATAAVLNLTRVPTIPHPIPFTGGPRTSFKMSPQTPLLKQAWRCRQSQPMWSSPGPFPLQQSPQSPRKRTIKNQCTDCGRVMSSASALLSHASLHRGERPFACSTCGKDFPDLKGLNRHARVHGNHPGYQCPQCGKTFLYRFGMTKHQQMVHSSIRPFVCPICDKGFVIRRDMETHFRVHTGEKPFACSLCVKRFKRRVELNVHLRWHNGEKRHWCTYCGKGFLDYNNLKRHKLVHTGEKPYTCSECGKHFKQTGHLKKHLKNVHKVR</sequence>
<name>A0ABD0XQM5_UMBPY</name>
<keyword evidence="4 10" id="KW-0863">Zinc-finger</keyword>
<dbReference type="SUPFAM" id="SSF57667">
    <property type="entry name" value="beta-beta-alpha zinc fingers"/>
    <property type="match status" value="4"/>
</dbReference>
<feature type="compositionally biased region" description="Polar residues" evidence="11">
    <location>
        <begin position="741"/>
        <end position="750"/>
    </location>
</feature>
<feature type="compositionally biased region" description="Low complexity" evidence="11">
    <location>
        <begin position="556"/>
        <end position="572"/>
    </location>
</feature>
<keyword evidence="14" id="KW-1185">Reference proteome</keyword>
<dbReference type="GO" id="GO:0003677">
    <property type="term" value="F:DNA binding"/>
    <property type="evidence" value="ECO:0007669"/>
    <property type="project" value="UniProtKB-KW"/>
</dbReference>
<feature type="domain" description="C2H2-type" evidence="12">
    <location>
        <begin position="989"/>
        <end position="1016"/>
    </location>
</feature>
<feature type="domain" description="C2H2-type" evidence="12">
    <location>
        <begin position="1017"/>
        <end position="1043"/>
    </location>
</feature>
<evidence type="ECO:0000256" key="8">
    <source>
        <dbReference type="ARBA" id="ARBA00023163"/>
    </source>
</evidence>
<evidence type="ECO:0000256" key="10">
    <source>
        <dbReference type="PROSITE-ProRule" id="PRU00042"/>
    </source>
</evidence>
<dbReference type="Gene3D" id="3.30.160.60">
    <property type="entry name" value="Classic Zinc Finger"/>
    <property type="match status" value="7"/>
</dbReference>
<dbReference type="FunFam" id="3.30.160.60:FF:000145">
    <property type="entry name" value="Zinc finger protein 574"/>
    <property type="match status" value="1"/>
</dbReference>
<feature type="compositionally biased region" description="Basic and acidic residues" evidence="11">
    <location>
        <begin position="617"/>
        <end position="629"/>
    </location>
</feature>
<evidence type="ECO:0000256" key="6">
    <source>
        <dbReference type="ARBA" id="ARBA00023015"/>
    </source>
</evidence>
<proteinExistence type="predicted"/>
<protein>
    <recommendedName>
        <fullName evidence="12">C2H2-type domain-containing protein</fullName>
    </recommendedName>
</protein>
<evidence type="ECO:0000313" key="13">
    <source>
        <dbReference type="EMBL" id="KAL1023651.1"/>
    </source>
</evidence>
<dbReference type="FunFam" id="3.30.160.60:FF:000218">
    <property type="entry name" value="Zinc finger protein 10"/>
    <property type="match status" value="1"/>
</dbReference>
<evidence type="ECO:0000256" key="2">
    <source>
        <dbReference type="ARBA" id="ARBA00022723"/>
    </source>
</evidence>